<dbReference type="InterPro" id="IPR010093">
    <property type="entry name" value="SinI_DNA-bd"/>
</dbReference>
<dbReference type="InterPro" id="IPR041657">
    <property type="entry name" value="HTH_17"/>
</dbReference>
<dbReference type="Pfam" id="PF12728">
    <property type="entry name" value="HTH_17"/>
    <property type="match status" value="1"/>
</dbReference>
<proteinExistence type="predicted"/>
<protein>
    <recommendedName>
        <fullName evidence="1">Helix-turn-helix domain-containing protein</fullName>
    </recommendedName>
</protein>
<sequence length="99" mass="11736">MRRNLRGDDVIEKLQRCRKEDSPIFYIDEAFVEEIMLGCSRPHLVKLLEEGKIQYTKVGKHRRIVFEDVVEYKKQMKAEQKTQLTDMMNLDEDLGLCDS</sequence>
<dbReference type="AlphaFoldDB" id="A0A2S9J5D8"/>
<dbReference type="GO" id="GO:0003677">
    <property type="term" value="F:DNA binding"/>
    <property type="evidence" value="ECO:0007669"/>
    <property type="project" value="InterPro"/>
</dbReference>
<dbReference type="NCBIfam" id="TIGR01764">
    <property type="entry name" value="excise"/>
    <property type="match status" value="1"/>
</dbReference>
<keyword evidence="3" id="KW-1185">Reference proteome</keyword>
<evidence type="ECO:0000313" key="2">
    <source>
        <dbReference type="EMBL" id="PRD47992.1"/>
    </source>
</evidence>
<dbReference type="OrthoDB" id="26212at2"/>
<name>A0A2S9J5D8_9SPHI</name>
<reference evidence="2 3" key="1">
    <citation type="submission" date="2018-02" db="EMBL/GenBank/DDBJ databases">
        <title>The draft genome of Sphingobacterium sp. 5JN-11.</title>
        <authorList>
            <person name="Liu L."/>
            <person name="Li L."/>
            <person name="Liang L."/>
            <person name="Zhang X."/>
            <person name="Wang T."/>
        </authorList>
    </citation>
    <scope>NUCLEOTIDE SEQUENCE [LARGE SCALE GENOMIC DNA]</scope>
    <source>
        <strain evidence="2 3">5JN-11</strain>
    </source>
</reference>
<comment type="caution">
    <text evidence="2">The sequence shown here is derived from an EMBL/GenBank/DDBJ whole genome shotgun (WGS) entry which is preliminary data.</text>
</comment>
<gene>
    <name evidence="2" type="ORF">C5745_07325</name>
</gene>
<dbReference type="Proteomes" id="UP000239711">
    <property type="component" value="Unassembled WGS sequence"/>
</dbReference>
<dbReference type="EMBL" id="PVBQ01000005">
    <property type="protein sequence ID" value="PRD47992.1"/>
    <property type="molecule type" value="Genomic_DNA"/>
</dbReference>
<accession>A0A2S9J5D8</accession>
<feature type="domain" description="Helix-turn-helix" evidence="1">
    <location>
        <begin position="36"/>
        <end position="75"/>
    </location>
</feature>
<evidence type="ECO:0000259" key="1">
    <source>
        <dbReference type="Pfam" id="PF12728"/>
    </source>
</evidence>
<evidence type="ECO:0000313" key="3">
    <source>
        <dbReference type="Proteomes" id="UP000239711"/>
    </source>
</evidence>
<organism evidence="2 3">
    <name type="scientific">Sphingobacterium haloxyli</name>
    <dbReference type="NCBI Taxonomy" id="2100533"/>
    <lineage>
        <taxon>Bacteria</taxon>
        <taxon>Pseudomonadati</taxon>
        <taxon>Bacteroidota</taxon>
        <taxon>Sphingobacteriia</taxon>
        <taxon>Sphingobacteriales</taxon>
        <taxon>Sphingobacteriaceae</taxon>
        <taxon>Sphingobacterium</taxon>
    </lineage>
</organism>